<gene>
    <name evidence="2" type="ORF">ASIM_LOCUS18864</name>
</gene>
<proteinExistence type="predicted"/>
<accession>A0A0M3KER5</accession>
<dbReference type="AlphaFoldDB" id="A0A0M3KER5"/>
<name>A0A0M3KER5_ANISI</name>
<reference evidence="2 3" key="2">
    <citation type="submission" date="2018-11" db="EMBL/GenBank/DDBJ databases">
        <authorList>
            <consortium name="Pathogen Informatics"/>
        </authorList>
    </citation>
    <scope>NUCLEOTIDE SEQUENCE [LARGE SCALE GENOMIC DNA]</scope>
</reference>
<evidence type="ECO:0000256" key="1">
    <source>
        <dbReference type="SAM" id="MobiDB-lite"/>
    </source>
</evidence>
<reference evidence="4" key="1">
    <citation type="submission" date="2017-02" db="UniProtKB">
        <authorList>
            <consortium name="WormBaseParasite"/>
        </authorList>
    </citation>
    <scope>IDENTIFICATION</scope>
</reference>
<feature type="region of interest" description="Disordered" evidence="1">
    <location>
        <begin position="89"/>
        <end position="116"/>
    </location>
</feature>
<keyword evidence="3" id="KW-1185">Reference proteome</keyword>
<dbReference type="EMBL" id="UYRR01036212">
    <property type="protein sequence ID" value="VDK66500.1"/>
    <property type="molecule type" value="Genomic_DNA"/>
</dbReference>
<feature type="compositionally biased region" description="Polar residues" evidence="1">
    <location>
        <begin position="18"/>
        <end position="27"/>
    </location>
</feature>
<sequence>KNGHVSLKVTRQLKSPPKRSNSSQSRQTSKDKPSYVMNSDVLKIAQREKKKIQLQGSRKKVRGILSRRLRSNGTNRVSVSDKHESLVIGMDPSKGPLQHVPKAKPDSNIDDDDDSE</sequence>
<evidence type="ECO:0000313" key="3">
    <source>
        <dbReference type="Proteomes" id="UP000267096"/>
    </source>
</evidence>
<protein>
    <submittedName>
        <fullName evidence="4">Nucleolar GTP-binding protein 1</fullName>
    </submittedName>
</protein>
<feature type="region of interest" description="Disordered" evidence="1">
    <location>
        <begin position="65"/>
        <end position="84"/>
    </location>
</feature>
<evidence type="ECO:0000313" key="2">
    <source>
        <dbReference type="EMBL" id="VDK66500.1"/>
    </source>
</evidence>
<feature type="region of interest" description="Disordered" evidence="1">
    <location>
        <begin position="1"/>
        <end position="38"/>
    </location>
</feature>
<evidence type="ECO:0000313" key="4">
    <source>
        <dbReference type="WBParaSite" id="ASIM_0001947301-mRNA-1"/>
    </source>
</evidence>
<organism evidence="4">
    <name type="scientific">Anisakis simplex</name>
    <name type="common">Herring worm</name>
    <dbReference type="NCBI Taxonomy" id="6269"/>
    <lineage>
        <taxon>Eukaryota</taxon>
        <taxon>Metazoa</taxon>
        <taxon>Ecdysozoa</taxon>
        <taxon>Nematoda</taxon>
        <taxon>Chromadorea</taxon>
        <taxon>Rhabditida</taxon>
        <taxon>Spirurina</taxon>
        <taxon>Ascaridomorpha</taxon>
        <taxon>Ascaridoidea</taxon>
        <taxon>Anisakidae</taxon>
        <taxon>Anisakis</taxon>
        <taxon>Anisakis simplex complex</taxon>
    </lineage>
</organism>
<dbReference type="Proteomes" id="UP000267096">
    <property type="component" value="Unassembled WGS sequence"/>
</dbReference>
<dbReference type="WBParaSite" id="ASIM_0001947301-mRNA-1">
    <property type="protein sequence ID" value="ASIM_0001947301-mRNA-1"/>
    <property type="gene ID" value="ASIM_0001947301"/>
</dbReference>